<gene>
    <name evidence="8" type="ORF">N8I77_004143</name>
</gene>
<feature type="transmembrane region" description="Helical" evidence="7">
    <location>
        <begin position="218"/>
        <end position="242"/>
    </location>
</feature>
<dbReference type="AlphaFoldDB" id="A0AAD9SMU0"/>
<dbReference type="SUPFAM" id="SSF103473">
    <property type="entry name" value="MFS general substrate transporter"/>
    <property type="match status" value="1"/>
</dbReference>
<keyword evidence="4 7" id="KW-1133">Transmembrane helix</keyword>
<evidence type="ECO:0000256" key="7">
    <source>
        <dbReference type="SAM" id="Phobius"/>
    </source>
</evidence>
<keyword evidence="9" id="KW-1185">Reference proteome</keyword>
<evidence type="ECO:0000256" key="4">
    <source>
        <dbReference type="ARBA" id="ARBA00022989"/>
    </source>
</evidence>
<dbReference type="Proteomes" id="UP001265746">
    <property type="component" value="Unassembled WGS sequence"/>
</dbReference>
<feature type="region of interest" description="Disordered" evidence="6">
    <location>
        <begin position="1"/>
        <end position="29"/>
    </location>
</feature>
<evidence type="ECO:0000256" key="2">
    <source>
        <dbReference type="ARBA" id="ARBA00022448"/>
    </source>
</evidence>
<feature type="transmembrane region" description="Helical" evidence="7">
    <location>
        <begin position="367"/>
        <end position="390"/>
    </location>
</feature>
<feature type="transmembrane region" description="Helical" evidence="7">
    <location>
        <begin position="151"/>
        <end position="171"/>
    </location>
</feature>
<sequence>MMDHDDDIDLDNAPLVGKQPSSNPSEDAAAVRRPRKWDFFVLTVPFFGLQLAWTIQQVYGIPYLSSLGVPNTQMPIFVLSGPLAGLIGPPIVAVISEKCNGPWGKRKHFIFLGGVGTIVSFLVLATAKSLAVRLNCSILSSESSSTAETGSHIIAGLSIYALNFSIQPLSLGLRSSVVDCFQPQHQPSAMLWVSRFSALGSVFVALLGLVYNPPFWDLSVVVTSVLALLLCAVALTDTARLLPQQCLGRRKEETTVRVSIRDQVCWLVEKARHLPPMTRQTCHEKTDTLEEDSSTLPSKSGDAMSRVALLFHSAALVTLVVVSMVWQRSANRSAFTRRQSDTETDDETTLHHHNIKLAHTRNKLMQWVWRPSLAALAASLTGICLLILIATRPFSPTIATTVSLLLGGNGILFALSNWVPYALIACEASAQAQSQLLTIAGDDIATSETGIMSLQADADEVESDNGNFQDDTPLLLAFHNMAITVPQIVASVASWVLMQLLALFGFERDVVWVFTLCIPPALWAACL</sequence>
<accession>A0AAD9SMU0</accession>
<comment type="caution">
    <text evidence="8">The sequence shown here is derived from an EMBL/GenBank/DDBJ whole genome shotgun (WGS) entry which is preliminary data.</text>
</comment>
<feature type="compositionally biased region" description="Acidic residues" evidence="6">
    <location>
        <begin position="1"/>
        <end position="10"/>
    </location>
</feature>
<dbReference type="InterPro" id="IPR036259">
    <property type="entry name" value="MFS_trans_sf"/>
</dbReference>
<evidence type="ECO:0000256" key="6">
    <source>
        <dbReference type="SAM" id="MobiDB-lite"/>
    </source>
</evidence>
<dbReference type="PANTHER" id="PTHR19432">
    <property type="entry name" value="SUGAR TRANSPORTER"/>
    <property type="match status" value="1"/>
</dbReference>
<feature type="transmembrane region" description="Helical" evidence="7">
    <location>
        <begin position="39"/>
        <end position="56"/>
    </location>
</feature>
<proteinExistence type="predicted"/>
<feature type="transmembrane region" description="Helical" evidence="7">
    <location>
        <begin position="108"/>
        <end position="131"/>
    </location>
</feature>
<protein>
    <submittedName>
        <fullName evidence="8">Uncharacterized protein</fullName>
    </submittedName>
</protein>
<dbReference type="GO" id="GO:0008506">
    <property type="term" value="F:sucrose:proton symporter activity"/>
    <property type="evidence" value="ECO:0007669"/>
    <property type="project" value="TreeGrafter"/>
</dbReference>
<evidence type="ECO:0000256" key="3">
    <source>
        <dbReference type="ARBA" id="ARBA00022692"/>
    </source>
</evidence>
<reference evidence="8" key="1">
    <citation type="submission" date="2023-06" db="EMBL/GenBank/DDBJ databases">
        <authorList>
            <person name="Noh H."/>
        </authorList>
    </citation>
    <scope>NUCLEOTIDE SEQUENCE</scope>
    <source>
        <strain evidence="8">DUCC20226</strain>
    </source>
</reference>
<keyword evidence="3 7" id="KW-0812">Transmembrane</keyword>
<dbReference type="GO" id="GO:0005886">
    <property type="term" value="C:plasma membrane"/>
    <property type="evidence" value="ECO:0007669"/>
    <property type="project" value="TreeGrafter"/>
</dbReference>
<feature type="transmembrane region" description="Helical" evidence="7">
    <location>
        <begin position="76"/>
        <end position="96"/>
    </location>
</feature>
<evidence type="ECO:0000256" key="5">
    <source>
        <dbReference type="ARBA" id="ARBA00023136"/>
    </source>
</evidence>
<feature type="transmembrane region" description="Helical" evidence="7">
    <location>
        <begin position="192"/>
        <end position="212"/>
    </location>
</feature>
<dbReference type="PANTHER" id="PTHR19432:SF35">
    <property type="entry name" value="SOLUTE CARRIER FAMILY 45 MEMBER 3 ISOFORM X1"/>
    <property type="match status" value="1"/>
</dbReference>
<evidence type="ECO:0000256" key="1">
    <source>
        <dbReference type="ARBA" id="ARBA00004141"/>
    </source>
</evidence>
<dbReference type="Gene3D" id="1.20.1250.20">
    <property type="entry name" value="MFS general substrate transporter like domains"/>
    <property type="match status" value="1"/>
</dbReference>
<keyword evidence="5 7" id="KW-0472">Membrane</keyword>
<feature type="transmembrane region" description="Helical" evidence="7">
    <location>
        <begin position="402"/>
        <end position="424"/>
    </location>
</feature>
<evidence type="ECO:0000313" key="8">
    <source>
        <dbReference type="EMBL" id="KAK2610737.1"/>
    </source>
</evidence>
<organism evidence="8 9">
    <name type="scientific">Phomopsis amygdali</name>
    <name type="common">Fusicoccum amygdali</name>
    <dbReference type="NCBI Taxonomy" id="1214568"/>
    <lineage>
        <taxon>Eukaryota</taxon>
        <taxon>Fungi</taxon>
        <taxon>Dikarya</taxon>
        <taxon>Ascomycota</taxon>
        <taxon>Pezizomycotina</taxon>
        <taxon>Sordariomycetes</taxon>
        <taxon>Sordariomycetidae</taxon>
        <taxon>Diaporthales</taxon>
        <taxon>Diaporthaceae</taxon>
        <taxon>Diaporthe</taxon>
    </lineage>
</organism>
<name>A0AAD9SMU0_PHOAM</name>
<comment type="subcellular location">
    <subcellularLocation>
        <location evidence="1">Membrane</location>
        <topology evidence="1">Multi-pass membrane protein</topology>
    </subcellularLocation>
</comment>
<dbReference type="EMBL" id="JAUJFL010000002">
    <property type="protein sequence ID" value="KAK2610737.1"/>
    <property type="molecule type" value="Genomic_DNA"/>
</dbReference>
<feature type="transmembrane region" description="Helical" evidence="7">
    <location>
        <begin position="307"/>
        <end position="326"/>
    </location>
</feature>
<evidence type="ECO:0000313" key="9">
    <source>
        <dbReference type="Proteomes" id="UP001265746"/>
    </source>
</evidence>
<keyword evidence="2" id="KW-0813">Transport</keyword>